<protein>
    <recommendedName>
        <fullName evidence="2">histidine kinase</fullName>
        <ecNumber evidence="2">2.7.13.3</ecNumber>
    </recommendedName>
</protein>
<evidence type="ECO:0000256" key="8">
    <source>
        <dbReference type="ARBA" id="ARBA00023012"/>
    </source>
</evidence>
<dbReference type="SUPFAM" id="SSF63829">
    <property type="entry name" value="Calcium-dependent phosphotriesterase"/>
    <property type="match status" value="3"/>
</dbReference>
<dbReference type="SMART" id="SM00387">
    <property type="entry name" value="HATPase_c"/>
    <property type="match status" value="1"/>
</dbReference>
<dbReference type="FunFam" id="1.10.10.60:FF:000284">
    <property type="entry name" value="Two-component system sensor histidine kinase/response regulator"/>
    <property type="match status" value="1"/>
</dbReference>
<dbReference type="GO" id="GO:0003700">
    <property type="term" value="F:DNA-binding transcription factor activity"/>
    <property type="evidence" value="ECO:0007669"/>
    <property type="project" value="InterPro"/>
</dbReference>
<dbReference type="EC" id="2.7.13.3" evidence="2"/>
<dbReference type="GO" id="GO:0000155">
    <property type="term" value="F:phosphorelay sensor kinase activity"/>
    <property type="evidence" value="ECO:0007669"/>
    <property type="project" value="InterPro"/>
</dbReference>
<dbReference type="InterPro" id="IPR004358">
    <property type="entry name" value="Sig_transdc_His_kin-like_C"/>
</dbReference>
<dbReference type="FunFam" id="2.60.40.10:FF:000791">
    <property type="entry name" value="Two-component system sensor histidine kinase/response regulator"/>
    <property type="match status" value="1"/>
</dbReference>
<dbReference type="InterPro" id="IPR011123">
    <property type="entry name" value="Y_Y_Y"/>
</dbReference>
<feature type="modified residue" description="4-aspartylphosphate" evidence="11">
    <location>
        <position position="1147"/>
    </location>
</feature>
<dbReference type="SMART" id="SM00448">
    <property type="entry name" value="REC"/>
    <property type="match status" value="1"/>
</dbReference>
<feature type="domain" description="HTH araC/xylS-type" evidence="13">
    <location>
        <begin position="1246"/>
        <end position="1345"/>
    </location>
</feature>
<reference evidence="16 17" key="1">
    <citation type="journal article" date="2016" name="Nat. Biotechnol.">
        <title>Measurement of bacterial replication rates in microbial communities.</title>
        <authorList>
            <person name="Brown C.T."/>
            <person name="Olm M.R."/>
            <person name="Thomas B.C."/>
            <person name="Banfield J.F."/>
        </authorList>
    </citation>
    <scope>NUCLEOTIDE SEQUENCE [LARGE SCALE GENOMIC DNA]</scope>
    <source>
        <strain evidence="16">45_130</strain>
    </source>
</reference>
<dbReference type="FunFam" id="3.30.565.10:FF:000037">
    <property type="entry name" value="Hybrid sensor histidine kinase/response regulator"/>
    <property type="match status" value="1"/>
</dbReference>
<dbReference type="CDD" id="cd00075">
    <property type="entry name" value="HATPase"/>
    <property type="match status" value="1"/>
</dbReference>
<dbReference type="PROSITE" id="PS50109">
    <property type="entry name" value="HIS_KIN"/>
    <property type="match status" value="1"/>
</dbReference>
<dbReference type="GO" id="GO:0005524">
    <property type="term" value="F:ATP binding"/>
    <property type="evidence" value="ECO:0007669"/>
    <property type="project" value="UniProtKB-KW"/>
</dbReference>
<dbReference type="Gene3D" id="1.10.10.60">
    <property type="entry name" value="Homeodomain-like"/>
    <property type="match status" value="1"/>
</dbReference>
<evidence type="ECO:0000259" key="14">
    <source>
        <dbReference type="PROSITE" id="PS50109"/>
    </source>
</evidence>
<dbReference type="PRINTS" id="PR00344">
    <property type="entry name" value="BCTRLSENSOR"/>
</dbReference>
<dbReference type="Proteomes" id="UP000186685">
    <property type="component" value="Unassembled WGS sequence"/>
</dbReference>
<keyword evidence="6 16" id="KW-0418">Kinase</keyword>
<keyword evidence="10" id="KW-0804">Transcription</keyword>
<keyword evidence="12" id="KW-0812">Transmembrane</keyword>
<keyword evidence="4" id="KW-0808">Transferase</keyword>
<keyword evidence="5" id="KW-0547">Nucleotide-binding</keyword>
<dbReference type="Pfam" id="PF00512">
    <property type="entry name" value="HisKA"/>
    <property type="match status" value="1"/>
</dbReference>
<dbReference type="PANTHER" id="PTHR43547:SF2">
    <property type="entry name" value="HYBRID SIGNAL TRANSDUCTION HISTIDINE KINASE C"/>
    <property type="match status" value="1"/>
</dbReference>
<dbReference type="SMART" id="SM00388">
    <property type="entry name" value="HisKA"/>
    <property type="match status" value="1"/>
</dbReference>
<name>A0A854BYV5_9BACT</name>
<sequence>MRIIISLIVFLLTMAGLRAADRINFFHIGLEQGLSQSTVVDIIQDKRENMWIATHNGLNRYDGYDFTVYHHNDADTSSIASDVIRSLALDESGKIWIGTGAGLSLYNPELDIFYNYSCVCEGKKQQVLDVACLEEGNLLVATDAGLLHFDSRSGVFNSTQIPTELQKIRPRTLTRYGDEVYIGSYQGLFVYSLKEEVVRTLLTGDYSLSLILAILKEKDNRLWVGTEGEGLYCLNPVTGECRKYKDGRGGLSSNYIRSLALDMSGNLWVGTLTSLNVYDEKTDRFVVYDSNPMKEGSLSQTSVRSLYKDTQGGMWIGTYFGGLNYYHPLRQRFHNIRNVPYHNSLNDNVVSCIVEDDERNIWIGTNNGGLNRYDLGKEWFTSYTVADGLLSNDVKVIYVDEQAKRVYVGAHASGGLNVLDLKTGRILSFLPEEGLQTGRGFYGILPEPDGELLLGAVTGSMVAFVPSTGKFRRLSFSDGRLLEKRIITLFRDSRSRIWIGTQEGVRVYERKGDVLSVCLTLPVGKGLEYTSVNVIHEGTDGIFWIGTRNGVYCFNEQKKELRHLSVNQGLPDNVVHGILEDAEDYLWFSTERGLSCYSPSSGEFRNFTDIDGIQSNQFTSYAYCKGKDGQMYFGGVNGITVFNPAVFPENPYIPSVVITELSVLNRQVRPGDVTGILSRHISETKQIELPAGQSTFSLQFSVADYISGMHNKFAYRLEGYEEEWIYTDHMNRGVSYSNLPPGDYCFMVKAANRDGLWNEVPTQLRIVVLPAWYATWWARLCFVLLFLGVVALIFRYLWIRKSMRVQLEMERLDKERMKEVNEMKLRFFINISHELRTPLTLIVAPLQEVIGKITDKKILSKLKYVSDSANRLLHLVNQLMDYRRAELGVFRLKVKKIMLHAVLQNIYQVYAGLAESKQIDYRLDSDLEGRDVWCDEKYIELILNNLLSNAFKYTSAGDCIVLRARETSGNLLLEVQDTGAGIPVEKQRLIFERFYQVDQEHVGSGIGLSLVKRLVELHHGTIELESKPGEGCVFSIVLPALETAYASEEIENVAREGSETYHYSTNTSEMYLMDAGGDRIEAGESVEPEEVEEGKKSCVLLVEDNTDIQAYLSEGLSAYFRVLRANNGKEALEILEENEEVNLILSDVMMPVMDGIKLCRQVKRNLKYCHIPLIMLSAKSDVKDQLEGLQTGADDYIPKPFLLEMVVAKVRNLLRTYRQAVEHYSKSMEIEPEKVALNPLDEEFLRKAMEAVKRHLDDISFSADAFASEMNMSRSTLHLKMKAVTGESTMDFIRKIRFGEACKLLKEGRYNVTEISEMVGFNTPSYFATSFKKYMGCLPSEYVKTGE</sequence>
<dbReference type="GO" id="GO:0043565">
    <property type="term" value="F:sequence-specific DNA binding"/>
    <property type="evidence" value="ECO:0007669"/>
    <property type="project" value="InterPro"/>
</dbReference>
<dbReference type="Gene3D" id="3.40.50.2300">
    <property type="match status" value="1"/>
</dbReference>
<evidence type="ECO:0000256" key="9">
    <source>
        <dbReference type="ARBA" id="ARBA00023015"/>
    </source>
</evidence>
<feature type="transmembrane region" description="Helical" evidence="12">
    <location>
        <begin position="776"/>
        <end position="798"/>
    </location>
</feature>
<keyword evidence="12" id="KW-1133">Transmembrane helix</keyword>
<dbReference type="SUPFAM" id="SSF55874">
    <property type="entry name" value="ATPase domain of HSP90 chaperone/DNA topoisomerase II/histidine kinase"/>
    <property type="match status" value="1"/>
</dbReference>
<dbReference type="PANTHER" id="PTHR43547">
    <property type="entry name" value="TWO-COMPONENT HISTIDINE KINASE"/>
    <property type="match status" value="1"/>
</dbReference>
<dbReference type="InterPro" id="IPR036097">
    <property type="entry name" value="HisK_dim/P_sf"/>
</dbReference>
<evidence type="ECO:0000256" key="6">
    <source>
        <dbReference type="ARBA" id="ARBA00022777"/>
    </source>
</evidence>
<dbReference type="EMBL" id="MNQR01000029">
    <property type="protein sequence ID" value="OKZ08819.1"/>
    <property type="molecule type" value="Genomic_DNA"/>
</dbReference>
<evidence type="ECO:0000256" key="4">
    <source>
        <dbReference type="ARBA" id="ARBA00022679"/>
    </source>
</evidence>
<evidence type="ECO:0000256" key="7">
    <source>
        <dbReference type="ARBA" id="ARBA00022840"/>
    </source>
</evidence>
<dbReference type="SUPFAM" id="SSF52172">
    <property type="entry name" value="CheY-like"/>
    <property type="match status" value="1"/>
</dbReference>
<proteinExistence type="predicted"/>
<dbReference type="InterPro" id="IPR009057">
    <property type="entry name" value="Homeodomain-like_sf"/>
</dbReference>
<dbReference type="Pfam" id="PF12833">
    <property type="entry name" value="HTH_18"/>
    <property type="match status" value="1"/>
</dbReference>
<dbReference type="InterPro" id="IPR018060">
    <property type="entry name" value="HTH_AraC"/>
</dbReference>
<evidence type="ECO:0000256" key="1">
    <source>
        <dbReference type="ARBA" id="ARBA00000085"/>
    </source>
</evidence>
<evidence type="ECO:0000313" key="17">
    <source>
        <dbReference type="Proteomes" id="UP000186685"/>
    </source>
</evidence>
<evidence type="ECO:0000256" key="12">
    <source>
        <dbReference type="SAM" id="Phobius"/>
    </source>
</evidence>
<dbReference type="PROSITE" id="PS01124">
    <property type="entry name" value="HTH_ARAC_FAMILY_2"/>
    <property type="match status" value="1"/>
</dbReference>
<dbReference type="Gene3D" id="2.60.40.10">
    <property type="entry name" value="Immunoglobulins"/>
    <property type="match status" value="1"/>
</dbReference>
<dbReference type="InterPro" id="IPR013783">
    <property type="entry name" value="Ig-like_fold"/>
</dbReference>
<evidence type="ECO:0000256" key="11">
    <source>
        <dbReference type="PROSITE-ProRule" id="PRU00169"/>
    </source>
</evidence>
<comment type="catalytic activity">
    <reaction evidence="1">
        <text>ATP + protein L-histidine = ADP + protein N-phospho-L-histidine.</text>
        <dbReference type="EC" id="2.7.13.3"/>
    </reaction>
</comment>
<dbReference type="CDD" id="cd00082">
    <property type="entry name" value="HisKA"/>
    <property type="match status" value="1"/>
</dbReference>
<keyword evidence="12" id="KW-0472">Membrane</keyword>
<keyword evidence="7" id="KW-0067">ATP-binding</keyword>
<dbReference type="Pfam" id="PF00072">
    <property type="entry name" value="Response_reg"/>
    <property type="match status" value="1"/>
</dbReference>
<evidence type="ECO:0000256" key="5">
    <source>
        <dbReference type="ARBA" id="ARBA00022741"/>
    </source>
</evidence>
<dbReference type="InterPro" id="IPR011110">
    <property type="entry name" value="Reg_prop"/>
</dbReference>
<dbReference type="InterPro" id="IPR011006">
    <property type="entry name" value="CheY-like_superfamily"/>
</dbReference>
<evidence type="ECO:0000256" key="2">
    <source>
        <dbReference type="ARBA" id="ARBA00012438"/>
    </source>
</evidence>
<evidence type="ECO:0000259" key="13">
    <source>
        <dbReference type="PROSITE" id="PS01124"/>
    </source>
</evidence>
<keyword evidence="8" id="KW-0902">Two-component regulatory system</keyword>
<dbReference type="SUPFAM" id="SSF47384">
    <property type="entry name" value="Homodimeric domain of signal transducing histidine kinase"/>
    <property type="match status" value="1"/>
</dbReference>
<dbReference type="InterPro" id="IPR015943">
    <property type="entry name" value="WD40/YVTN_repeat-like_dom_sf"/>
</dbReference>
<evidence type="ECO:0000256" key="3">
    <source>
        <dbReference type="ARBA" id="ARBA00022553"/>
    </source>
</evidence>
<keyword evidence="3 11" id="KW-0597">Phosphoprotein</keyword>
<dbReference type="CDD" id="cd17574">
    <property type="entry name" value="REC_OmpR"/>
    <property type="match status" value="1"/>
</dbReference>
<feature type="domain" description="Response regulatory" evidence="15">
    <location>
        <begin position="1098"/>
        <end position="1214"/>
    </location>
</feature>
<comment type="caution">
    <text evidence="16">The sequence shown here is derived from an EMBL/GenBank/DDBJ whole genome shotgun (WGS) entry which is preliminary data.</text>
</comment>
<dbReference type="Gene3D" id="1.10.287.130">
    <property type="match status" value="1"/>
</dbReference>
<dbReference type="Pfam" id="PF02518">
    <property type="entry name" value="HATPase_c"/>
    <property type="match status" value="1"/>
</dbReference>
<gene>
    <name evidence="16" type="ORF">BHV76_09620</name>
</gene>
<feature type="domain" description="Histidine kinase" evidence="14">
    <location>
        <begin position="830"/>
        <end position="1042"/>
    </location>
</feature>
<dbReference type="Gene3D" id="3.30.565.10">
    <property type="entry name" value="Histidine kinase-like ATPase, C-terminal domain"/>
    <property type="match status" value="1"/>
</dbReference>
<evidence type="ECO:0000313" key="16">
    <source>
        <dbReference type="EMBL" id="OKZ08819.1"/>
    </source>
</evidence>
<dbReference type="InterPro" id="IPR001789">
    <property type="entry name" value="Sig_transdc_resp-reg_receiver"/>
</dbReference>
<dbReference type="InterPro" id="IPR036890">
    <property type="entry name" value="HATPase_C_sf"/>
</dbReference>
<accession>A0A854BYV5</accession>
<organism evidence="16 17">
    <name type="scientific">Phocaeicola plebeius</name>
    <dbReference type="NCBI Taxonomy" id="310297"/>
    <lineage>
        <taxon>Bacteria</taxon>
        <taxon>Pseudomonadati</taxon>
        <taxon>Bacteroidota</taxon>
        <taxon>Bacteroidia</taxon>
        <taxon>Bacteroidales</taxon>
        <taxon>Bacteroidaceae</taxon>
        <taxon>Phocaeicola</taxon>
    </lineage>
</organism>
<evidence type="ECO:0000259" key="15">
    <source>
        <dbReference type="PROSITE" id="PS50110"/>
    </source>
</evidence>
<dbReference type="SUPFAM" id="SSF46689">
    <property type="entry name" value="Homeodomain-like"/>
    <property type="match status" value="1"/>
</dbReference>
<keyword evidence="9" id="KW-0805">Transcription regulation</keyword>
<dbReference type="InterPro" id="IPR003594">
    <property type="entry name" value="HATPase_dom"/>
</dbReference>
<dbReference type="InterPro" id="IPR005467">
    <property type="entry name" value="His_kinase_dom"/>
</dbReference>
<dbReference type="PROSITE" id="PS50110">
    <property type="entry name" value="RESPONSE_REGULATORY"/>
    <property type="match status" value="1"/>
</dbReference>
<evidence type="ECO:0000256" key="10">
    <source>
        <dbReference type="ARBA" id="ARBA00023163"/>
    </source>
</evidence>
<dbReference type="Gene3D" id="2.130.10.10">
    <property type="entry name" value="YVTN repeat-like/Quinoprotein amine dehydrogenase"/>
    <property type="match status" value="2"/>
</dbReference>
<dbReference type="Pfam" id="PF07495">
    <property type="entry name" value="Y_Y_Y"/>
    <property type="match status" value="1"/>
</dbReference>
<dbReference type="Pfam" id="PF07494">
    <property type="entry name" value="Reg_prop"/>
    <property type="match status" value="4"/>
</dbReference>
<dbReference type="InterPro" id="IPR003661">
    <property type="entry name" value="HisK_dim/P_dom"/>
</dbReference>
<dbReference type="SMART" id="SM00342">
    <property type="entry name" value="HTH_ARAC"/>
    <property type="match status" value="1"/>
</dbReference>